<dbReference type="RefSeq" id="WP_146953562.1">
    <property type="nucleotide sequence ID" value="NZ_BAABBJ010000001.1"/>
</dbReference>
<reference evidence="1 2" key="1">
    <citation type="submission" date="2019-07" db="EMBL/GenBank/DDBJ databases">
        <title>Whole genome shotgun sequence of Cellulomonas soli NBRC 109434.</title>
        <authorList>
            <person name="Hosoyama A."/>
            <person name="Uohara A."/>
            <person name="Ohji S."/>
            <person name="Ichikawa N."/>
        </authorList>
    </citation>
    <scope>NUCLEOTIDE SEQUENCE [LARGE SCALE GENOMIC DNA]</scope>
    <source>
        <strain evidence="1 2">NBRC 109434</strain>
    </source>
</reference>
<dbReference type="AlphaFoldDB" id="A0A512PF67"/>
<protein>
    <recommendedName>
        <fullName evidence="3">Transcriptional regulator HTH-type FeoC domain-containing protein</fullName>
    </recommendedName>
</protein>
<dbReference type="Gene3D" id="1.10.10.10">
    <property type="entry name" value="Winged helix-like DNA-binding domain superfamily/Winged helix DNA-binding domain"/>
    <property type="match status" value="1"/>
</dbReference>
<keyword evidence="2" id="KW-1185">Reference proteome</keyword>
<proteinExistence type="predicted"/>
<evidence type="ECO:0000313" key="2">
    <source>
        <dbReference type="Proteomes" id="UP000321798"/>
    </source>
</evidence>
<name>A0A512PF67_9CELL</name>
<dbReference type="EMBL" id="BKAL01000008">
    <property type="protein sequence ID" value="GEP69823.1"/>
    <property type="molecule type" value="Genomic_DNA"/>
</dbReference>
<dbReference type="Proteomes" id="UP000321798">
    <property type="component" value="Unassembled WGS sequence"/>
</dbReference>
<gene>
    <name evidence="1" type="ORF">CSO01_25380</name>
</gene>
<evidence type="ECO:0000313" key="1">
    <source>
        <dbReference type="EMBL" id="GEP69823.1"/>
    </source>
</evidence>
<dbReference type="OrthoDB" id="4829763at2"/>
<organism evidence="1 2">
    <name type="scientific">Cellulomonas soli</name>
    <dbReference type="NCBI Taxonomy" id="931535"/>
    <lineage>
        <taxon>Bacteria</taxon>
        <taxon>Bacillati</taxon>
        <taxon>Actinomycetota</taxon>
        <taxon>Actinomycetes</taxon>
        <taxon>Micrococcales</taxon>
        <taxon>Cellulomonadaceae</taxon>
        <taxon>Cellulomonas</taxon>
    </lineage>
</organism>
<comment type="caution">
    <text evidence="1">The sequence shown here is derived from an EMBL/GenBank/DDBJ whole genome shotgun (WGS) entry which is preliminary data.</text>
</comment>
<dbReference type="InterPro" id="IPR036388">
    <property type="entry name" value="WH-like_DNA-bd_sf"/>
</dbReference>
<sequence length="74" mass="7431">MSMLTDVLAQTRAGATPDRVARQLGLDQGLVDAAIDHWVRLGVVTSVCAGPRTPGAACAAATPACAGCPVASLR</sequence>
<accession>A0A512PF67</accession>
<evidence type="ECO:0008006" key="3">
    <source>
        <dbReference type="Google" id="ProtNLM"/>
    </source>
</evidence>